<sequence length="73" mass="7729">MNYTQAATLVWRAGQDGMPGGAREDGYNGQLAKEATNGWGSAAGEKPYPLAPAVPAMTQTKKKPAYTGRIIMD</sequence>
<dbReference type="RefSeq" id="WP_377719436.1">
    <property type="nucleotide sequence ID" value="NZ_JBHSAM010000026.1"/>
</dbReference>
<evidence type="ECO:0000313" key="2">
    <source>
        <dbReference type="Proteomes" id="UP001595715"/>
    </source>
</evidence>
<protein>
    <submittedName>
        <fullName evidence="1">Uncharacterized protein</fullName>
    </submittedName>
</protein>
<evidence type="ECO:0000313" key="1">
    <source>
        <dbReference type="EMBL" id="MFC4100778.1"/>
    </source>
</evidence>
<dbReference type="Proteomes" id="UP001595715">
    <property type="component" value="Unassembled WGS sequence"/>
</dbReference>
<accession>A0ABV8K424</accession>
<dbReference type="EMBL" id="JBHSAM010000026">
    <property type="protein sequence ID" value="MFC4100778.1"/>
    <property type="molecule type" value="Genomic_DNA"/>
</dbReference>
<keyword evidence="2" id="KW-1185">Reference proteome</keyword>
<name>A0ABV8K424_9BACL</name>
<gene>
    <name evidence="1" type="ORF">ACFOZ8_14130</name>
</gene>
<comment type="caution">
    <text evidence="1">The sequence shown here is derived from an EMBL/GenBank/DDBJ whole genome shotgun (WGS) entry which is preliminary data.</text>
</comment>
<proteinExistence type="predicted"/>
<organism evidence="1 2">
    <name type="scientific">Paenibacillus xanthanilyticus</name>
    <dbReference type="NCBI Taxonomy" id="1783531"/>
    <lineage>
        <taxon>Bacteria</taxon>
        <taxon>Bacillati</taxon>
        <taxon>Bacillota</taxon>
        <taxon>Bacilli</taxon>
        <taxon>Bacillales</taxon>
        <taxon>Paenibacillaceae</taxon>
        <taxon>Paenibacillus</taxon>
    </lineage>
</organism>
<reference evidence="2" key="1">
    <citation type="journal article" date="2019" name="Int. J. Syst. Evol. Microbiol.">
        <title>The Global Catalogue of Microorganisms (GCM) 10K type strain sequencing project: providing services to taxonomists for standard genome sequencing and annotation.</title>
        <authorList>
            <consortium name="The Broad Institute Genomics Platform"/>
            <consortium name="The Broad Institute Genome Sequencing Center for Infectious Disease"/>
            <person name="Wu L."/>
            <person name="Ma J."/>
        </authorList>
    </citation>
    <scope>NUCLEOTIDE SEQUENCE [LARGE SCALE GENOMIC DNA]</scope>
    <source>
        <strain evidence="2">IBRC-M 10987</strain>
    </source>
</reference>